<keyword evidence="2" id="KW-0862">Zinc</keyword>
<dbReference type="SMART" id="SM00906">
    <property type="entry name" value="Fungal_trans"/>
    <property type="match status" value="1"/>
</dbReference>
<accession>A0ABR0EE33</accession>
<evidence type="ECO:0000259" key="8">
    <source>
        <dbReference type="SMART" id="SM00906"/>
    </source>
</evidence>
<feature type="domain" description="Xylanolytic transcriptional activator regulatory" evidence="8">
    <location>
        <begin position="206"/>
        <end position="282"/>
    </location>
</feature>
<feature type="compositionally biased region" description="Polar residues" evidence="7">
    <location>
        <begin position="98"/>
        <end position="108"/>
    </location>
</feature>
<dbReference type="PANTHER" id="PTHR31313:SF81">
    <property type="entry name" value="TY1 ENHANCER ACTIVATOR"/>
    <property type="match status" value="1"/>
</dbReference>
<protein>
    <recommendedName>
        <fullName evidence="8">Xylanolytic transcriptional activator regulatory domain-containing protein</fullName>
    </recommendedName>
</protein>
<keyword evidence="3" id="KW-0805">Transcription regulation</keyword>
<dbReference type="InterPro" id="IPR051615">
    <property type="entry name" value="Transcr_Regulatory_Elem"/>
</dbReference>
<keyword evidence="4" id="KW-0238">DNA-binding</keyword>
<keyword evidence="1" id="KW-0479">Metal-binding</keyword>
<name>A0ABR0EE33_ZASCE</name>
<comment type="caution">
    <text evidence="9">The sequence shown here is derived from an EMBL/GenBank/DDBJ whole genome shotgun (WGS) entry which is preliminary data.</text>
</comment>
<feature type="compositionally biased region" description="Polar residues" evidence="7">
    <location>
        <begin position="130"/>
        <end position="141"/>
    </location>
</feature>
<evidence type="ECO:0000256" key="5">
    <source>
        <dbReference type="ARBA" id="ARBA00023163"/>
    </source>
</evidence>
<sequence length="574" mass="62766">MARSYAAGIGPGLRWPVSTAVSGRQSRDDTNGDELDLVLNAANDQSFQQPPNPPLPQSNEQVDWPVDFDLPTSDNVGQPISCDQPSQRRDSVAFPGQAQFSPVQQTGSSEDDNPTLECDEENGRPRFYGPTSQLHIRSNSLPVDPEPETTASSTGNGLKTDSSRVKEVLIQGFWESQPLSQAIIERTRFEEGRKAGMRSEYWSPLGYLYCGMATRMIFDLGLHGSCSALVAQGRLTLADKVSRHVLFLGAYVYDTLWGLYLGRPSSIPVSMLKAAQSRGDDLNWSTPISLEAWVGLGTEIAEATEVLNNNAVPLASSAMDHLADLDARISRRLEQLPSTLTFDADQISELAVEAYGLQIQLRGIRIVLHKRLSQTMIANNAGSTMPESPSLSHSRTVMHDSAVMIARLTSTYQRIFGIENVITVMLDNMFVAAALLVTYVLNLQRTDSSQSTESDIMWLHCLSDMLQRAQKHYPVTARMLSTLSTLVHGTSMAGIFGESPQAKQISAPADASTNNLLAGTDWSVGLGFEANNHDGQQDSSTWFLDGSGETTTTSVAPMMDPRNMMTWLLSPMEL</sequence>
<dbReference type="Proteomes" id="UP001305779">
    <property type="component" value="Unassembled WGS sequence"/>
</dbReference>
<gene>
    <name evidence="9" type="ORF">PRZ48_007950</name>
</gene>
<evidence type="ECO:0000256" key="6">
    <source>
        <dbReference type="ARBA" id="ARBA00023242"/>
    </source>
</evidence>
<proteinExistence type="predicted"/>
<evidence type="ECO:0000256" key="1">
    <source>
        <dbReference type="ARBA" id="ARBA00022723"/>
    </source>
</evidence>
<feature type="compositionally biased region" description="Polar residues" evidence="7">
    <location>
        <begin position="72"/>
        <end position="85"/>
    </location>
</feature>
<dbReference type="CDD" id="cd12148">
    <property type="entry name" value="fungal_TF_MHR"/>
    <property type="match status" value="1"/>
</dbReference>
<evidence type="ECO:0000313" key="10">
    <source>
        <dbReference type="Proteomes" id="UP001305779"/>
    </source>
</evidence>
<feature type="compositionally biased region" description="Polar residues" evidence="7">
    <location>
        <begin position="149"/>
        <end position="160"/>
    </location>
</feature>
<evidence type="ECO:0000256" key="7">
    <source>
        <dbReference type="SAM" id="MobiDB-lite"/>
    </source>
</evidence>
<dbReference type="PANTHER" id="PTHR31313">
    <property type="entry name" value="TY1 ENHANCER ACTIVATOR"/>
    <property type="match status" value="1"/>
</dbReference>
<feature type="compositionally biased region" description="Acidic residues" evidence="7">
    <location>
        <begin position="109"/>
        <end position="120"/>
    </location>
</feature>
<evidence type="ECO:0000256" key="3">
    <source>
        <dbReference type="ARBA" id="ARBA00023015"/>
    </source>
</evidence>
<evidence type="ECO:0000256" key="2">
    <source>
        <dbReference type="ARBA" id="ARBA00022833"/>
    </source>
</evidence>
<organism evidence="9 10">
    <name type="scientific">Zasmidium cellare</name>
    <name type="common">Wine cellar mold</name>
    <name type="synonym">Racodium cellare</name>
    <dbReference type="NCBI Taxonomy" id="395010"/>
    <lineage>
        <taxon>Eukaryota</taxon>
        <taxon>Fungi</taxon>
        <taxon>Dikarya</taxon>
        <taxon>Ascomycota</taxon>
        <taxon>Pezizomycotina</taxon>
        <taxon>Dothideomycetes</taxon>
        <taxon>Dothideomycetidae</taxon>
        <taxon>Mycosphaerellales</taxon>
        <taxon>Mycosphaerellaceae</taxon>
        <taxon>Zasmidium</taxon>
    </lineage>
</organism>
<feature type="region of interest" description="Disordered" evidence="7">
    <location>
        <begin position="1"/>
        <end position="160"/>
    </location>
</feature>
<dbReference type="Pfam" id="PF04082">
    <property type="entry name" value="Fungal_trans"/>
    <property type="match status" value="1"/>
</dbReference>
<keyword evidence="6" id="KW-0539">Nucleus</keyword>
<keyword evidence="10" id="KW-1185">Reference proteome</keyword>
<keyword evidence="5" id="KW-0804">Transcription</keyword>
<dbReference type="InterPro" id="IPR007219">
    <property type="entry name" value="XnlR_reg_dom"/>
</dbReference>
<evidence type="ECO:0000256" key="4">
    <source>
        <dbReference type="ARBA" id="ARBA00023125"/>
    </source>
</evidence>
<dbReference type="EMBL" id="JAXOVC010000006">
    <property type="protein sequence ID" value="KAK4499764.1"/>
    <property type="molecule type" value="Genomic_DNA"/>
</dbReference>
<reference evidence="9 10" key="1">
    <citation type="journal article" date="2023" name="G3 (Bethesda)">
        <title>A chromosome-level genome assembly of Zasmidium syzygii isolated from banana leaves.</title>
        <authorList>
            <person name="van Westerhoven A.C."/>
            <person name="Mehrabi R."/>
            <person name="Talebi R."/>
            <person name="Steentjes M.B.F."/>
            <person name="Corcolon B."/>
            <person name="Chong P.A."/>
            <person name="Kema G.H.J."/>
            <person name="Seidl M.F."/>
        </authorList>
    </citation>
    <scope>NUCLEOTIDE SEQUENCE [LARGE SCALE GENOMIC DNA]</scope>
    <source>
        <strain evidence="9 10">P124</strain>
    </source>
</reference>
<evidence type="ECO:0000313" key="9">
    <source>
        <dbReference type="EMBL" id="KAK4499764.1"/>
    </source>
</evidence>